<dbReference type="Gene3D" id="1.10.287.1490">
    <property type="match status" value="1"/>
</dbReference>
<evidence type="ECO:0000256" key="1">
    <source>
        <dbReference type="ARBA" id="ARBA00004496"/>
    </source>
</evidence>
<dbReference type="PANTHER" id="PTHR47219:SF9">
    <property type="entry name" value="GTPASE ACTIVATING PROTEIN AND CENTROSOME-ASSOCIATED, ISOFORM B"/>
    <property type="match status" value="1"/>
</dbReference>
<feature type="domain" description="Rab-GAP TBC" evidence="13">
    <location>
        <begin position="307"/>
        <end position="489"/>
    </location>
</feature>
<keyword evidence="7" id="KW-0653">Protein transport</keyword>
<keyword evidence="6" id="KW-0931">ER-Golgi transport</keyword>
<keyword evidence="8 11" id="KW-0175">Coiled coil</keyword>
<evidence type="ECO:0000256" key="8">
    <source>
        <dbReference type="ARBA" id="ARBA00023054"/>
    </source>
</evidence>
<feature type="compositionally biased region" description="Basic and acidic residues" evidence="12">
    <location>
        <begin position="34"/>
        <end position="44"/>
    </location>
</feature>
<sequence length="726" mass="83757">MEQERIDTSTSKDSNTSFASAMDNTGTSLSGTNEEERGTVRNETGEQGNSDQSGTSQEHEKEENVDEEDEDLFAAYEIDHPVSQPGNEETEAANASEHIQLEGSQDEQEVQKKEEDSSSVKPDLPPRDTTTDVPVSTGKPDLPPRDVTNMPRSEEASEVDAEKDDQYTANTSVESEHPSVIVNTRGNNNAGVPKTPTWFDFEHAGTDMYTSTLDSLSSPVNMTMAYTRFQENEDKLLQKEPVERDDIMHSRDSLKKTFNEIKTGVSITQNEQLINQIDWEFWSEVFNDYSSIVKNKQSELRKNITKGIPMELRGMAWQIICDSNSMRLKEFFINTRNSRSDFEKLIRRDLARTRFIKDAQIRDKIEELFSIIKTYSLYDHEVGYTQGMAFITVPLLMNMEPDAAFCMLVRLMFTYGFRELYLPEMPGLHLRIYQFDRLMEDTLPELYNHLENQNIKSSMYAIQWFMTLFAYKFPLDMVLRIYDVVVAEGLESILKFALNLMMKNEQHLLTLKFDSLLDFLKEKIFYYYQETPNPNEETANEATYQIDKFISDAMEINILPLTLQRYTTEFDEIDKLEKLREEQAKDLQSQNGLLTKEIRKIEALYAVLNKEHVEIANEMIQGKIKIGSLEEENQFLKEQIEQLETRLANLKANSDTKVDFTTSTKEIGTGLDEEIQSAMEKNLEVMDQNRILEDQLAELEEENRQLKEAKTKVSSVFGGLKKGKFW</sequence>
<comment type="caution">
    <text evidence="14">The sequence shown here is derived from an EMBL/GenBank/DDBJ whole genome shotgun (WGS) entry which is preliminary data.</text>
</comment>
<dbReference type="InterPro" id="IPR000195">
    <property type="entry name" value="Rab-GAP-TBC_dom"/>
</dbReference>
<evidence type="ECO:0000256" key="10">
    <source>
        <dbReference type="ARBA" id="ARBA00072088"/>
    </source>
</evidence>
<evidence type="ECO:0000256" key="5">
    <source>
        <dbReference type="ARBA" id="ARBA00022490"/>
    </source>
</evidence>
<dbReference type="Proteomes" id="UP000029867">
    <property type="component" value="Unassembled WGS sequence"/>
</dbReference>
<dbReference type="InterPro" id="IPR050302">
    <property type="entry name" value="Rab_GAP_TBC_domain"/>
</dbReference>
<evidence type="ECO:0000256" key="9">
    <source>
        <dbReference type="ARBA" id="ARBA00061661"/>
    </source>
</evidence>
<evidence type="ECO:0000256" key="7">
    <source>
        <dbReference type="ARBA" id="ARBA00022927"/>
    </source>
</evidence>
<gene>
    <name evidence="14" type="ORF">JL09_g4244</name>
</gene>
<dbReference type="GO" id="GO:0030427">
    <property type="term" value="C:site of polarized growth"/>
    <property type="evidence" value="ECO:0007669"/>
    <property type="project" value="UniProtKB-ARBA"/>
</dbReference>
<proteinExistence type="inferred from homology"/>
<comment type="similarity">
    <text evidence="9">Belongs to the GYP5 family.</text>
</comment>
<dbReference type="FunFam" id="1.10.472.80:FF:000044">
    <property type="entry name" value="GTPase-activating protein GYP5"/>
    <property type="match status" value="1"/>
</dbReference>
<keyword evidence="2" id="KW-0813">Transport</keyword>
<dbReference type="SUPFAM" id="SSF47923">
    <property type="entry name" value="Ypt/Rab-GAP domain of gyp1p"/>
    <property type="match status" value="2"/>
</dbReference>
<dbReference type="GO" id="GO:0006887">
    <property type="term" value="P:exocytosis"/>
    <property type="evidence" value="ECO:0007669"/>
    <property type="project" value="UniProtKB-KW"/>
</dbReference>
<feature type="compositionally biased region" description="Polar residues" evidence="12">
    <location>
        <begin position="45"/>
        <end position="56"/>
    </location>
</feature>
<keyword evidence="4" id="KW-0268">Exocytosis</keyword>
<dbReference type="Gene3D" id="1.10.10.750">
    <property type="entry name" value="Ypt/Rab-GAP domain of gyp1p, domain 1"/>
    <property type="match status" value="1"/>
</dbReference>
<accession>A0A099NUV3</accession>
<dbReference type="GO" id="GO:0005737">
    <property type="term" value="C:cytoplasm"/>
    <property type="evidence" value="ECO:0007669"/>
    <property type="project" value="UniProtKB-SubCell"/>
</dbReference>
<dbReference type="HOGENOM" id="CLU_005350_11_1_1"/>
<reference evidence="15" key="1">
    <citation type="journal article" date="2014" name="Microb. Cell Fact.">
        <title>Exploiting Issatchenkia orientalis SD108 for succinic acid production.</title>
        <authorList>
            <person name="Xiao H."/>
            <person name="Shao Z."/>
            <person name="Jiang Y."/>
            <person name="Dole S."/>
            <person name="Zhao H."/>
        </authorList>
    </citation>
    <scope>NUCLEOTIDE SEQUENCE [LARGE SCALE GENOMIC DNA]</scope>
    <source>
        <strain evidence="15">SD108</strain>
    </source>
</reference>
<evidence type="ECO:0000256" key="2">
    <source>
        <dbReference type="ARBA" id="ARBA00022448"/>
    </source>
</evidence>
<dbReference type="PANTHER" id="PTHR47219">
    <property type="entry name" value="RAB GTPASE-ACTIVATING PROTEIN 1-LIKE"/>
    <property type="match status" value="1"/>
</dbReference>
<evidence type="ECO:0000256" key="12">
    <source>
        <dbReference type="SAM" id="MobiDB-lite"/>
    </source>
</evidence>
<feature type="coiled-coil region" evidence="11">
    <location>
        <begin position="584"/>
        <end position="716"/>
    </location>
</feature>
<evidence type="ECO:0000256" key="4">
    <source>
        <dbReference type="ARBA" id="ARBA00022483"/>
    </source>
</evidence>
<dbReference type="SMART" id="SM00164">
    <property type="entry name" value="TBC"/>
    <property type="match status" value="1"/>
</dbReference>
<protein>
    <recommendedName>
        <fullName evidence="10">GTPase-activating protein GYP5</fullName>
    </recommendedName>
</protein>
<organism evidence="14 15">
    <name type="scientific">Pichia kudriavzevii</name>
    <name type="common">Yeast</name>
    <name type="synonym">Issatchenkia orientalis</name>
    <dbReference type="NCBI Taxonomy" id="4909"/>
    <lineage>
        <taxon>Eukaryota</taxon>
        <taxon>Fungi</taxon>
        <taxon>Dikarya</taxon>
        <taxon>Ascomycota</taxon>
        <taxon>Saccharomycotina</taxon>
        <taxon>Pichiomycetes</taxon>
        <taxon>Pichiales</taxon>
        <taxon>Pichiaceae</taxon>
        <taxon>Pichia</taxon>
    </lineage>
</organism>
<dbReference type="VEuPathDB" id="FungiDB:C5L36_0E04140"/>
<dbReference type="PROSITE" id="PS50086">
    <property type="entry name" value="TBC_RABGAP"/>
    <property type="match status" value="1"/>
</dbReference>
<dbReference type="eggNOG" id="KOG1102">
    <property type="taxonomic scope" value="Eukaryota"/>
</dbReference>
<feature type="compositionally biased region" description="Polar residues" evidence="12">
    <location>
        <begin position="8"/>
        <end position="32"/>
    </location>
</feature>
<comment type="subcellular location">
    <subcellularLocation>
        <location evidence="1">Cytoplasm</location>
    </subcellularLocation>
</comment>
<feature type="compositionally biased region" description="Basic and acidic residues" evidence="12">
    <location>
        <begin position="109"/>
        <end position="130"/>
    </location>
</feature>
<name>A0A099NUV3_PICKU</name>
<dbReference type="AlphaFoldDB" id="A0A099NUV3"/>
<dbReference type="Pfam" id="PF23436">
    <property type="entry name" value="RabGap-TBC_2"/>
    <property type="match status" value="1"/>
</dbReference>
<dbReference type="EMBL" id="JQFK01000061">
    <property type="protein sequence ID" value="KGK36613.1"/>
    <property type="molecule type" value="Genomic_DNA"/>
</dbReference>
<dbReference type="GO" id="GO:0015031">
    <property type="term" value="P:protein transport"/>
    <property type="evidence" value="ECO:0007669"/>
    <property type="project" value="UniProtKB-KW"/>
</dbReference>
<evidence type="ECO:0000313" key="14">
    <source>
        <dbReference type="EMBL" id="KGK36613.1"/>
    </source>
</evidence>
<feature type="compositionally biased region" description="Acidic residues" evidence="12">
    <location>
        <begin position="63"/>
        <end position="72"/>
    </location>
</feature>
<dbReference type="FunFam" id="1.10.10.750:FF:000003">
    <property type="entry name" value="GTPase activating protein (Evi5)"/>
    <property type="match status" value="1"/>
</dbReference>
<evidence type="ECO:0000256" key="3">
    <source>
        <dbReference type="ARBA" id="ARBA00022468"/>
    </source>
</evidence>
<dbReference type="InterPro" id="IPR035969">
    <property type="entry name" value="Rab-GAP_TBC_sf"/>
</dbReference>
<dbReference type="GO" id="GO:0005096">
    <property type="term" value="F:GTPase activator activity"/>
    <property type="evidence" value="ECO:0007669"/>
    <property type="project" value="UniProtKB-KW"/>
</dbReference>
<dbReference type="Gene3D" id="1.10.472.80">
    <property type="entry name" value="Ypt/Rab-GAP domain of gyp1p, domain 3"/>
    <property type="match status" value="1"/>
</dbReference>
<keyword evidence="3" id="KW-0343">GTPase activation</keyword>
<evidence type="ECO:0000256" key="6">
    <source>
        <dbReference type="ARBA" id="ARBA00022892"/>
    </source>
</evidence>
<dbReference type="GO" id="GO:0031267">
    <property type="term" value="F:small GTPase binding"/>
    <property type="evidence" value="ECO:0007669"/>
    <property type="project" value="TreeGrafter"/>
</dbReference>
<evidence type="ECO:0000259" key="13">
    <source>
        <dbReference type="PROSITE" id="PS50086"/>
    </source>
</evidence>
<keyword evidence="5" id="KW-0963">Cytoplasm</keyword>
<evidence type="ECO:0000256" key="11">
    <source>
        <dbReference type="SAM" id="Coils"/>
    </source>
</evidence>
<feature type="region of interest" description="Disordered" evidence="12">
    <location>
        <begin position="1"/>
        <end position="176"/>
    </location>
</feature>
<dbReference type="Gene3D" id="1.10.8.270">
    <property type="entry name" value="putative rabgap domain of human tbc1 domain family member 14 like domains"/>
    <property type="match status" value="1"/>
</dbReference>
<evidence type="ECO:0000313" key="15">
    <source>
        <dbReference type="Proteomes" id="UP000029867"/>
    </source>
</evidence>